<dbReference type="Gene3D" id="2.60.120.620">
    <property type="entry name" value="q2cbj1_9rhob like domain"/>
    <property type="match status" value="1"/>
</dbReference>
<evidence type="ECO:0000256" key="1">
    <source>
        <dbReference type="SAM" id="MobiDB-lite"/>
    </source>
</evidence>
<dbReference type="EMBL" id="HBHP01011881">
    <property type="protein sequence ID" value="CAD9758869.1"/>
    <property type="molecule type" value="Transcribed_RNA"/>
</dbReference>
<accession>A0A7S2X9L7</accession>
<reference evidence="2" key="1">
    <citation type="submission" date="2021-01" db="EMBL/GenBank/DDBJ databases">
        <authorList>
            <person name="Corre E."/>
            <person name="Pelletier E."/>
            <person name="Niang G."/>
            <person name="Scheremetjew M."/>
            <person name="Finn R."/>
            <person name="Kale V."/>
            <person name="Holt S."/>
            <person name="Cochrane G."/>
            <person name="Meng A."/>
            <person name="Brown T."/>
            <person name="Cohen L."/>
        </authorList>
    </citation>
    <scope>NUCLEOTIDE SEQUENCE</scope>
    <source>
        <strain evidence="2">CCMP622</strain>
    </source>
</reference>
<protein>
    <submittedName>
        <fullName evidence="2">Uncharacterized protein</fullName>
    </submittedName>
</protein>
<evidence type="ECO:0000313" key="2">
    <source>
        <dbReference type="EMBL" id="CAD9758869.1"/>
    </source>
</evidence>
<sequence>MTRFLQFIAEDASRARLHAQRALDSYLQLSDGKDHPSVAVGLRALAIVTAVGGNNRGEVEDLLQQSAQMWARMYEGAYRDKLLQRFRKTLKPGIIRDDFKLFDGLLTPADCESIISLANLKIAAQEEASRRARAAAAAEYGEEDDDEHGSSSRTRLSPPDEVVLKFYESLVLTRLALSAALLAGVPLYRISDAQVSRVRAGKSRLMADSRGVFGTADNAMPIEMTLCVYLNDDFKGGELKFPNVDSGINVNPVQGRAVLYRCREPGTTQLLEGAKCSEPECTEGDMWMVRLSIGPANFQNWLNFGGLDPMVEDDADDPTRVRLFDFSTCDMRK</sequence>
<organism evidence="2">
    <name type="scientific">Lotharella oceanica</name>
    <dbReference type="NCBI Taxonomy" id="641309"/>
    <lineage>
        <taxon>Eukaryota</taxon>
        <taxon>Sar</taxon>
        <taxon>Rhizaria</taxon>
        <taxon>Cercozoa</taxon>
        <taxon>Chlorarachniophyceae</taxon>
        <taxon>Lotharella</taxon>
    </lineage>
</organism>
<dbReference type="AlphaFoldDB" id="A0A7S2X9L7"/>
<proteinExistence type="predicted"/>
<gene>
    <name evidence="2" type="ORF">LSP00402_LOCUS7393</name>
</gene>
<feature type="region of interest" description="Disordered" evidence="1">
    <location>
        <begin position="133"/>
        <end position="156"/>
    </location>
</feature>
<name>A0A7S2X9L7_9EUKA</name>